<dbReference type="Pfam" id="PF01757">
    <property type="entry name" value="Acyl_transf_3"/>
    <property type="match status" value="1"/>
</dbReference>
<sequence length="357" mass="39969">MRRIWLDNLRWVIILLVVLHHLVCFFNSAGVPMNVNAPGIPALDAIAYFCYPWFMPCMFLLAGISARYALEEQSTGRFLAARVRKLLIPFAAGVVLLGIPLVSFAFAVKGGSVGEMIAYFPSPAIALFFLALMGMGPQWFLLALFLVTLLLLPLRRLDRSGRFYDLCGRAGMPVLLGLWLLFWAGSQVLNATNRYLLYFVLFLAGYFLFAHDEVTQRLQRFHLPLLGASGALLVWVLARWFGKSFADAAFVEDPVTTLFGWCMTLAAVGCARAWGDRENRLTRYISARGFALYQFHYLVLTVCTWGVTSWLNLPAGWNYLLCLGLTLAICLGLYELVSRVPVLGDLFALRRKGKGGR</sequence>
<feature type="transmembrane region" description="Helical" evidence="1">
    <location>
        <begin position="195"/>
        <end position="211"/>
    </location>
</feature>
<dbReference type="PANTHER" id="PTHR36927">
    <property type="entry name" value="BLR4337 PROTEIN"/>
    <property type="match status" value="1"/>
</dbReference>
<feature type="transmembrane region" description="Helical" evidence="1">
    <location>
        <begin position="254"/>
        <end position="274"/>
    </location>
</feature>
<proteinExistence type="predicted"/>
<dbReference type="GO" id="GO:0016747">
    <property type="term" value="F:acyltransferase activity, transferring groups other than amino-acyl groups"/>
    <property type="evidence" value="ECO:0007669"/>
    <property type="project" value="InterPro"/>
</dbReference>
<keyword evidence="1" id="KW-0812">Transmembrane</keyword>
<gene>
    <name evidence="3" type="ORF">H8S57_08395</name>
</gene>
<dbReference type="AlphaFoldDB" id="A0A8J6JD85"/>
<dbReference type="InterPro" id="IPR050623">
    <property type="entry name" value="Glucan_succinyl_AcylTrfase"/>
</dbReference>
<dbReference type="PANTHER" id="PTHR36927:SF1">
    <property type="entry name" value="MDO-LIKE PROTEIN"/>
    <property type="match status" value="1"/>
</dbReference>
<keyword evidence="1" id="KW-0472">Membrane</keyword>
<dbReference type="InterPro" id="IPR002656">
    <property type="entry name" value="Acyl_transf_3_dom"/>
</dbReference>
<evidence type="ECO:0000259" key="2">
    <source>
        <dbReference type="Pfam" id="PF01757"/>
    </source>
</evidence>
<evidence type="ECO:0000313" key="4">
    <source>
        <dbReference type="Proteomes" id="UP000661435"/>
    </source>
</evidence>
<feature type="transmembrane region" description="Helical" evidence="1">
    <location>
        <begin position="45"/>
        <end position="66"/>
    </location>
</feature>
<feature type="transmembrane region" description="Helical" evidence="1">
    <location>
        <begin position="223"/>
        <end position="242"/>
    </location>
</feature>
<evidence type="ECO:0000256" key="1">
    <source>
        <dbReference type="SAM" id="Phobius"/>
    </source>
</evidence>
<name>A0A8J6JD85_9FIRM</name>
<keyword evidence="3" id="KW-0012">Acyltransferase</keyword>
<feature type="transmembrane region" description="Helical" evidence="1">
    <location>
        <begin position="166"/>
        <end position="183"/>
    </location>
</feature>
<protein>
    <submittedName>
        <fullName evidence="3">Acyltransferase family protein</fullName>
    </submittedName>
</protein>
<keyword evidence="1" id="KW-1133">Transmembrane helix</keyword>
<comment type="caution">
    <text evidence="3">The sequence shown here is derived from an EMBL/GenBank/DDBJ whole genome shotgun (WGS) entry which is preliminary data.</text>
</comment>
<feature type="transmembrane region" description="Helical" evidence="1">
    <location>
        <begin position="295"/>
        <end position="311"/>
    </location>
</feature>
<keyword evidence="4" id="KW-1185">Reference proteome</keyword>
<evidence type="ECO:0000313" key="3">
    <source>
        <dbReference type="EMBL" id="MBC5733748.1"/>
    </source>
</evidence>
<keyword evidence="3" id="KW-0808">Transferase</keyword>
<dbReference type="Proteomes" id="UP000661435">
    <property type="component" value="Unassembled WGS sequence"/>
</dbReference>
<feature type="domain" description="Acyltransferase 3" evidence="2">
    <location>
        <begin position="4"/>
        <end position="334"/>
    </location>
</feature>
<accession>A0A8J6JD85</accession>
<organism evidence="3 4">
    <name type="scientific">Lawsonibacter hominis</name>
    <dbReference type="NCBI Taxonomy" id="2763053"/>
    <lineage>
        <taxon>Bacteria</taxon>
        <taxon>Bacillati</taxon>
        <taxon>Bacillota</taxon>
        <taxon>Clostridia</taxon>
        <taxon>Eubacteriales</taxon>
        <taxon>Oscillospiraceae</taxon>
        <taxon>Lawsonibacter</taxon>
    </lineage>
</organism>
<feature type="transmembrane region" description="Helical" evidence="1">
    <location>
        <begin position="86"/>
        <end position="107"/>
    </location>
</feature>
<dbReference type="EMBL" id="JACOPP010000009">
    <property type="protein sequence ID" value="MBC5733748.1"/>
    <property type="molecule type" value="Genomic_DNA"/>
</dbReference>
<feature type="transmembrane region" description="Helical" evidence="1">
    <location>
        <begin position="317"/>
        <end position="337"/>
    </location>
</feature>
<reference evidence="3" key="1">
    <citation type="submission" date="2020-08" db="EMBL/GenBank/DDBJ databases">
        <title>Genome public.</title>
        <authorList>
            <person name="Liu C."/>
            <person name="Sun Q."/>
        </authorList>
    </citation>
    <scope>NUCLEOTIDE SEQUENCE</scope>
    <source>
        <strain evidence="3">NSJ-51</strain>
    </source>
</reference>
<dbReference type="RefSeq" id="WP_186907636.1">
    <property type="nucleotide sequence ID" value="NZ_JACOPP010000009.1"/>
</dbReference>
<feature type="transmembrane region" description="Helical" evidence="1">
    <location>
        <begin position="127"/>
        <end position="154"/>
    </location>
</feature>
<feature type="transmembrane region" description="Helical" evidence="1">
    <location>
        <begin position="12"/>
        <end position="33"/>
    </location>
</feature>